<gene>
    <name evidence="8" type="ORF">HK097_009778</name>
</gene>
<evidence type="ECO:0000313" key="8">
    <source>
        <dbReference type="EMBL" id="KAJ3055660.1"/>
    </source>
</evidence>
<evidence type="ECO:0000256" key="3">
    <source>
        <dbReference type="ARBA" id="ARBA00022989"/>
    </source>
</evidence>
<keyword evidence="3 5" id="KW-1133">Transmembrane helix</keyword>
<evidence type="ECO:0000256" key="6">
    <source>
        <dbReference type="SAM" id="SignalP"/>
    </source>
</evidence>
<keyword evidence="9" id="KW-1185">Reference proteome</keyword>
<comment type="subcellular location">
    <subcellularLocation>
        <location evidence="1">Membrane</location>
        <topology evidence="1">Multi-pass membrane protein</topology>
    </subcellularLocation>
</comment>
<evidence type="ECO:0000256" key="1">
    <source>
        <dbReference type="ARBA" id="ARBA00004141"/>
    </source>
</evidence>
<dbReference type="EMBL" id="JADGJD010000068">
    <property type="protein sequence ID" value="KAJ3055660.1"/>
    <property type="molecule type" value="Genomic_DNA"/>
</dbReference>
<evidence type="ECO:0000313" key="9">
    <source>
        <dbReference type="Proteomes" id="UP001212841"/>
    </source>
</evidence>
<dbReference type="InterPro" id="IPR017978">
    <property type="entry name" value="GPCR_3_C"/>
</dbReference>
<feature type="transmembrane region" description="Helical" evidence="5">
    <location>
        <begin position="1051"/>
        <end position="1068"/>
    </location>
</feature>
<evidence type="ECO:0000256" key="4">
    <source>
        <dbReference type="ARBA" id="ARBA00023136"/>
    </source>
</evidence>
<keyword evidence="6" id="KW-0732">Signal</keyword>
<evidence type="ECO:0000256" key="5">
    <source>
        <dbReference type="SAM" id="Phobius"/>
    </source>
</evidence>
<dbReference type="GO" id="GO:0004930">
    <property type="term" value="F:G protein-coupled receptor activity"/>
    <property type="evidence" value="ECO:0007669"/>
    <property type="project" value="InterPro"/>
</dbReference>
<dbReference type="Pfam" id="PF00003">
    <property type="entry name" value="7tm_3"/>
    <property type="match status" value="1"/>
</dbReference>
<dbReference type="PROSITE" id="PS50259">
    <property type="entry name" value="G_PROTEIN_RECEP_F3_4"/>
    <property type="match status" value="1"/>
</dbReference>
<reference evidence="8" key="1">
    <citation type="submission" date="2020-05" db="EMBL/GenBank/DDBJ databases">
        <title>Phylogenomic resolution of chytrid fungi.</title>
        <authorList>
            <person name="Stajich J.E."/>
            <person name="Amses K."/>
            <person name="Simmons R."/>
            <person name="Seto K."/>
            <person name="Myers J."/>
            <person name="Bonds A."/>
            <person name="Quandt C.A."/>
            <person name="Barry K."/>
            <person name="Liu P."/>
            <person name="Grigoriev I."/>
            <person name="Longcore J.E."/>
            <person name="James T.Y."/>
        </authorList>
    </citation>
    <scope>NUCLEOTIDE SEQUENCE</scope>
    <source>
        <strain evidence="8">JEL0318</strain>
    </source>
</reference>
<feature type="transmembrane region" description="Helical" evidence="5">
    <location>
        <begin position="862"/>
        <end position="879"/>
    </location>
</feature>
<organism evidence="8 9">
    <name type="scientific">Rhizophlyctis rosea</name>
    <dbReference type="NCBI Taxonomy" id="64517"/>
    <lineage>
        <taxon>Eukaryota</taxon>
        <taxon>Fungi</taxon>
        <taxon>Fungi incertae sedis</taxon>
        <taxon>Chytridiomycota</taxon>
        <taxon>Chytridiomycota incertae sedis</taxon>
        <taxon>Chytridiomycetes</taxon>
        <taxon>Rhizophlyctidales</taxon>
        <taxon>Rhizophlyctidaceae</taxon>
        <taxon>Rhizophlyctis</taxon>
    </lineage>
</organism>
<feature type="transmembrane region" description="Helical" evidence="5">
    <location>
        <begin position="987"/>
        <end position="1009"/>
    </location>
</feature>
<proteinExistence type="predicted"/>
<feature type="transmembrane region" description="Helical" evidence="5">
    <location>
        <begin position="829"/>
        <end position="850"/>
    </location>
</feature>
<feature type="transmembrane region" description="Helical" evidence="5">
    <location>
        <begin position="1021"/>
        <end position="1045"/>
    </location>
</feature>
<dbReference type="Proteomes" id="UP001212841">
    <property type="component" value="Unassembled WGS sequence"/>
</dbReference>
<dbReference type="PANTHER" id="PTHR46924">
    <property type="entry name" value="METABOTROPIC GLUTAMATE RECEPTOR-LIKE PROTEIN C-RELATED-RELATED"/>
    <property type="match status" value="1"/>
</dbReference>
<dbReference type="AlphaFoldDB" id="A0AAD5SPJ1"/>
<keyword evidence="4 5" id="KW-0472">Membrane</keyword>
<feature type="chain" id="PRO_5042135203" description="G-protein coupled receptors family 3 profile domain-containing protein" evidence="6">
    <location>
        <begin position="17"/>
        <end position="1081"/>
    </location>
</feature>
<feature type="signal peptide" evidence="6">
    <location>
        <begin position="1"/>
        <end position="16"/>
    </location>
</feature>
<evidence type="ECO:0000256" key="2">
    <source>
        <dbReference type="ARBA" id="ARBA00022692"/>
    </source>
</evidence>
<name>A0AAD5SPJ1_9FUNG</name>
<sequence>MQLLLLLLLTVPSILSLTTDLRVVQGQGWDDWKFNAPEFLDATDTFPCPDAGVHTYYYNIWPYGAAQWKYKSYFAVDGTPQYEALVIYVAATVQLSNLAITFYNTAKDPRTQNIFLDKFSNRTLSPTRWTRVAIPLNSPLFAGSEGNWNVFWVQNMAFMNADVYLAMYFGDMPDEAPLRTPLGPPTIPVVNIPEGTTFLTYNQSLQLPDRGAVAQFRCPPREPYLPYDDLYDVKIVGWRETSAGIAVPLDISPVTTFDGTFWVIKGMWNVIMTVEAAFFPHPAYVCAMHNADYIMIGNPDEASKTLVVWFPDEDEDVPHAVGAYAAYVKGQRVDGKDTVMVHLRIRVPNIDVNDSQALVGWRIAQAEPINCSDGAAIWKCPDHIYFMDYQIGVMHSGYNRLMPLSHLEHEHFKRTGFQANMDIQPILTKITVYDEVNYAFPFALMFEPWHINRTTADKLQLDLPPPWVSWGTAWWKAWNMETFQKYIDTMLAHKPRDYSNLLPLPTEVGGETKLATFLGFSYGASILNSSARCGIDENMELAMNKTLVRWRNATNWEHLNETSLYKDTGVLPWRGVYDATWEDFKAWLDAPPKDDPAEEPVWRFADASNPNPGTSAVLREQHGFATQYAYGGDFLQIYPPTGAGYVEAILVGLSREVRNASFAFEALMEAIVQNDRFHLNSPTTMGNNRGGISGYVSVKFTPMYKIIGKSFYDDLLAHSMFVGSPVAQSPAFGRIMSRNPMQVAFNDILYKRKSAKFALERACRIINERTRPPCGPYEMEAYLEDNPTTNMATLRYRWAANEVSIRDHYIRAYIAPTPYVSTTSGIGKGMIIITTIGAFFNVVLMVLFWFRRNTPVIRAASKLFSFLILIGGIITFASVPLKTTTIERLTWWQCNGTYWFFAIGYAMVVGSLFVKTYRVDLIFRNQEIGFKVTDQQLGLYLGGILVLEVLLLLVEYAGYSGAGTETVLLDRASGLSVEQNVCPTMHIIAKVGLFGFNAGLNILAAVFAFRTRRVNSAYNENLFTVAAIGVISVMCLVIVPVLQIISSPTAGYMLIALGTILGWTAKGMDPKHAFNERYLSH</sequence>
<comment type="caution">
    <text evidence="8">The sequence shown here is derived from an EMBL/GenBank/DDBJ whole genome shotgun (WGS) entry which is preliminary data.</text>
</comment>
<accession>A0AAD5SPJ1</accession>
<dbReference type="GO" id="GO:0016020">
    <property type="term" value="C:membrane"/>
    <property type="evidence" value="ECO:0007669"/>
    <property type="project" value="UniProtKB-SubCell"/>
</dbReference>
<protein>
    <recommendedName>
        <fullName evidence="7">G-protein coupled receptors family 3 profile domain-containing protein</fullName>
    </recommendedName>
</protein>
<keyword evidence="2 5" id="KW-0812">Transmembrane</keyword>
<feature type="domain" description="G-protein coupled receptors family 3 profile" evidence="7">
    <location>
        <begin position="826"/>
        <end position="1045"/>
    </location>
</feature>
<evidence type="ECO:0000259" key="7">
    <source>
        <dbReference type="PROSITE" id="PS50259"/>
    </source>
</evidence>
<dbReference type="InterPro" id="IPR051530">
    <property type="entry name" value="mGluR/GABA-B-like"/>
</dbReference>
<feature type="transmembrane region" description="Helical" evidence="5">
    <location>
        <begin position="899"/>
        <end position="917"/>
    </location>
</feature>
<feature type="transmembrane region" description="Helical" evidence="5">
    <location>
        <begin position="937"/>
        <end position="959"/>
    </location>
</feature>